<feature type="chain" id="PRO_5045091208" description="Apolipoprotein D and lipocalin family protein" evidence="1">
    <location>
        <begin position="20"/>
        <end position="172"/>
    </location>
</feature>
<comment type="caution">
    <text evidence="2">The sequence shown here is derived from an EMBL/GenBank/DDBJ whole genome shotgun (WGS) entry which is preliminary data.</text>
</comment>
<proteinExistence type="predicted"/>
<dbReference type="Proteomes" id="UP001431221">
    <property type="component" value="Unassembled WGS sequence"/>
</dbReference>
<feature type="signal peptide" evidence="1">
    <location>
        <begin position="1"/>
        <end position="19"/>
    </location>
</feature>
<name>A0ABT0H1D8_9HYPH</name>
<evidence type="ECO:0000256" key="1">
    <source>
        <dbReference type="SAM" id="SignalP"/>
    </source>
</evidence>
<protein>
    <recommendedName>
        <fullName evidence="4">Apolipoprotein D and lipocalin family protein</fullName>
    </recommendedName>
</protein>
<keyword evidence="1" id="KW-0732">Signal</keyword>
<dbReference type="EMBL" id="JALNMJ010000019">
    <property type="protein sequence ID" value="MCK7614890.1"/>
    <property type="molecule type" value="Genomic_DNA"/>
</dbReference>
<evidence type="ECO:0008006" key="4">
    <source>
        <dbReference type="Google" id="ProtNLM"/>
    </source>
</evidence>
<evidence type="ECO:0000313" key="2">
    <source>
        <dbReference type="EMBL" id="MCK7614890.1"/>
    </source>
</evidence>
<reference evidence="2" key="1">
    <citation type="submission" date="2022-04" db="EMBL/GenBank/DDBJ databases">
        <title>Roseibium sp. CAU 1639 isolated from mud.</title>
        <authorList>
            <person name="Kim W."/>
        </authorList>
    </citation>
    <scope>NUCLEOTIDE SEQUENCE</scope>
    <source>
        <strain evidence="2">CAU 1639</strain>
    </source>
</reference>
<accession>A0ABT0H1D8</accession>
<gene>
    <name evidence="2" type="ORF">M0H32_22185</name>
</gene>
<keyword evidence="3" id="KW-1185">Reference proteome</keyword>
<sequence>MRVFAAVLLCVAMLAPVRAQVPPEQDAGWQSDVEGLRHFTGLRCPDMIGRFYRIKVMEGNEVSLAGCVYTGRDGITAILRKHLEGTGRREALTFSRNYKAAGFEPIKLSGAAASGISFRTRGWTPTNLCETLWYFSGAKADYTLWLSYTLPTQEVDIGPAVTAFTQALANQN</sequence>
<organism evidence="2 3">
    <name type="scientific">Roseibium sediminicola</name>
    <dbReference type="NCBI Taxonomy" id="2933272"/>
    <lineage>
        <taxon>Bacteria</taxon>
        <taxon>Pseudomonadati</taxon>
        <taxon>Pseudomonadota</taxon>
        <taxon>Alphaproteobacteria</taxon>
        <taxon>Hyphomicrobiales</taxon>
        <taxon>Stappiaceae</taxon>
        <taxon>Roseibium</taxon>
    </lineage>
</organism>
<dbReference type="RefSeq" id="WP_248157717.1">
    <property type="nucleotide sequence ID" value="NZ_JALNMJ010000019.1"/>
</dbReference>
<evidence type="ECO:0000313" key="3">
    <source>
        <dbReference type="Proteomes" id="UP001431221"/>
    </source>
</evidence>